<dbReference type="NCBIfam" id="TIGR03467">
    <property type="entry name" value="HpnE"/>
    <property type="match status" value="1"/>
</dbReference>
<dbReference type="STRING" id="1931275.BV914_10930"/>
<comment type="caution">
    <text evidence="2">The sequence shown here is derived from an EMBL/GenBank/DDBJ whole genome shotgun (WGS) entry which is preliminary data.</text>
</comment>
<name>A0A1X3DK54_9NEIS</name>
<evidence type="ECO:0000259" key="1">
    <source>
        <dbReference type="Pfam" id="PF01593"/>
    </source>
</evidence>
<dbReference type="SUPFAM" id="SSF51905">
    <property type="entry name" value="FAD/NAD(P)-binding domain"/>
    <property type="match status" value="1"/>
</dbReference>
<sequence length="443" mass="48269">MKPQNPRPKIAVIGAGWAGLSAAVQLAPRADLTLFEAGRNAGGRARTLNTDNSGFSFLDNGQHILLGAYHGVLALMKQIGADEHQAFLRLPLQWHISDGLQFQTASLPSPFHIVVGLLKAKNIGFGEKIKLLNDMHALQQRHRSPLPLPDITVAEWLRSRNVQRKAVAQFWQPLVWGALNTPLESASLQTLCNVLQDGVWADKTGSDYLLPKQDLGSIIAEPALRFLAKHRADIRMETRVSQLENLPDGRVCVNGEAFNAAILAVAPYHAAALMPSETPADIQTAFGNMQYHAITTVYLRYADTVHLPAPLTGLAEGTTQWFVHRAALGLPANETAAVISVSDHLGRLKNEEWIARAHADLKTLCPYLDEPLAAQAVTEKRATAVSGSSPALADLAWLHHHRIYPAGDYLHPRYPATPEAAVQSGATAAELCLSEYKPHKPKL</sequence>
<dbReference type="InterPro" id="IPR036188">
    <property type="entry name" value="FAD/NAD-bd_sf"/>
</dbReference>
<organism evidence="2 3">
    <name type="scientific">Neisseria dumasiana</name>
    <dbReference type="NCBI Taxonomy" id="1931275"/>
    <lineage>
        <taxon>Bacteria</taxon>
        <taxon>Pseudomonadati</taxon>
        <taxon>Pseudomonadota</taxon>
        <taxon>Betaproteobacteria</taxon>
        <taxon>Neisseriales</taxon>
        <taxon>Neisseriaceae</taxon>
        <taxon>Neisseria</taxon>
    </lineage>
</organism>
<dbReference type="InterPro" id="IPR002937">
    <property type="entry name" value="Amino_oxidase"/>
</dbReference>
<dbReference type="Proteomes" id="UP000193303">
    <property type="component" value="Unassembled WGS sequence"/>
</dbReference>
<dbReference type="Pfam" id="PF01593">
    <property type="entry name" value="Amino_oxidase"/>
    <property type="match status" value="1"/>
</dbReference>
<accession>A0A1X3DK54</accession>
<protein>
    <submittedName>
        <fullName evidence="2">Oxidoreductase</fullName>
    </submittedName>
</protein>
<dbReference type="OrthoDB" id="7849608at2"/>
<proteinExistence type="predicted"/>
<gene>
    <name evidence="2" type="ORF">BV912_02935</name>
</gene>
<reference evidence="3" key="1">
    <citation type="submission" date="2017-01" db="EMBL/GenBank/DDBJ databases">
        <authorList>
            <person name="Mah S.A."/>
            <person name="Swanson W.J."/>
            <person name="Moy G.W."/>
            <person name="Vacquier V.D."/>
        </authorList>
    </citation>
    <scope>NUCLEOTIDE SEQUENCE [LARGE SCALE GENOMIC DNA]</scope>
    <source>
        <strain evidence="3">124861</strain>
    </source>
</reference>
<dbReference type="PANTHER" id="PTHR42923">
    <property type="entry name" value="PROTOPORPHYRINOGEN OXIDASE"/>
    <property type="match status" value="1"/>
</dbReference>
<dbReference type="GO" id="GO:0016491">
    <property type="term" value="F:oxidoreductase activity"/>
    <property type="evidence" value="ECO:0007669"/>
    <property type="project" value="InterPro"/>
</dbReference>
<dbReference type="AlphaFoldDB" id="A0A1X3DK54"/>
<dbReference type="PANTHER" id="PTHR42923:SF47">
    <property type="entry name" value="BLR3003 PROTEIN"/>
    <property type="match status" value="1"/>
</dbReference>
<dbReference type="InterPro" id="IPR017830">
    <property type="entry name" value="SQase_HpnE"/>
</dbReference>
<dbReference type="Gene3D" id="3.50.50.60">
    <property type="entry name" value="FAD/NAD(P)-binding domain"/>
    <property type="match status" value="1"/>
</dbReference>
<dbReference type="RefSeq" id="WP_085358262.1">
    <property type="nucleotide sequence ID" value="NZ_MTAB01000004.1"/>
</dbReference>
<dbReference type="EMBL" id="MTAB01000004">
    <property type="protein sequence ID" value="OSI24311.1"/>
    <property type="molecule type" value="Genomic_DNA"/>
</dbReference>
<evidence type="ECO:0000313" key="3">
    <source>
        <dbReference type="Proteomes" id="UP000193303"/>
    </source>
</evidence>
<dbReference type="InterPro" id="IPR050464">
    <property type="entry name" value="Zeta_carotene_desat/Oxidored"/>
</dbReference>
<feature type="domain" description="Amine oxidase" evidence="1">
    <location>
        <begin position="18"/>
        <end position="432"/>
    </location>
</feature>
<evidence type="ECO:0000313" key="2">
    <source>
        <dbReference type="EMBL" id="OSI24311.1"/>
    </source>
</evidence>